<proteinExistence type="predicted"/>
<gene>
    <name evidence="1" type="ORF">SDC9_171165</name>
</gene>
<organism evidence="1">
    <name type="scientific">bioreactor metagenome</name>
    <dbReference type="NCBI Taxonomy" id="1076179"/>
    <lineage>
        <taxon>unclassified sequences</taxon>
        <taxon>metagenomes</taxon>
        <taxon>ecological metagenomes</taxon>
    </lineage>
</organism>
<reference evidence="1" key="1">
    <citation type="submission" date="2019-08" db="EMBL/GenBank/DDBJ databases">
        <authorList>
            <person name="Kucharzyk K."/>
            <person name="Murdoch R.W."/>
            <person name="Higgins S."/>
            <person name="Loffler F."/>
        </authorList>
    </citation>
    <scope>NUCLEOTIDE SEQUENCE</scope>
</reference>
<accession>A0A645GCQ3</accession>
<sequence length="135" mass="15383">MYAKRNRAVKLSVFSVYFLVRRGEAAEGDGITANIMTVVVKLVGKACSCYVKNRVGINSEVVLRASVLRSEFRRRLSYYKKLFPVKIAVKHKKMPIEFSAAALIRKIIVFFNKSVGDIRIIKQLGNSAFIMLWHE</sequence>
<comment type="caution">
    <text evidence="1">The sequence shown here is derived from an EMBL/GenBank/DDBJ whole genome shotgun (WGS) entry which is preliminary data.</text>
</comment>
<name>A0A645GCQ3_9ZZZZ</name>
<dbReference type="AlphaFoldDB" id="A0A645GCQ3"/>
<dbReference type="EMBL" id="VSSQ01072370">
    <property type="protein sequence ID" value="MPN23772.1"/>
    <property type="molecule type" value="Genomic_DNA"/>
</dbReference>
<protein>
    <submittedName>
        <fullName evidence="1">Uncharacterized protein</fullName>
    </submittedName>
</protein>
<evidence type="ECO:0000313" key="1">
    <source>
        <dbReference type="EMBL" id="MPN23772.1"/>
    </source>
</evidence>